<protein>
    <submittedName>
        <fullName evidence="1">Type VI secretion system tube protein TssD</fullName>
    </submittedName>
</protein>
<proteinExistence type="predicted"/>
<organism evidence="1 2">
    <name type="scientific">Psychrosphaera algicola</name>
    <dbReference type="NCBI Taxonomy" id="3023714"/>
    <lineage>
        <taxon>Bacteria</taxon>
        <taxon>Pseudomonadati</taxon>
        <taxon>Pseudomonadota</taxon>
        <taxon>Gammaproteobacteria</taxon>
        <taxon>Alteromonadales</taxon>
        <taxon>Pseudoalteromonadaceae</taxon>
        <taxon>Psychrosphaera</taxon>
    </lineage>
</organism>
<name>A0ABT5FGV5_9GAMM</name>
<dbReference type="InterPro" id="IPR036624">
    <property type="entry name" value="Hcp1-lik_sf"/>
</dbReference>
<dbReference type="PANTHER" id="PTHR34319">
    <property type="entry name" value="MAJOR EXPORTED PROTEIN"/>
    <property type="match status" value="1"/>
</dbReference>
<dbReference type="PANTHER" id="PTHR34319:SF7">
    <property type="entry name" value="HNH ENDONUCLEASE DOMAIN-CONTAINING PROTEIN"/>
    <property type="match status" value="1"/>
</dbReference>
<dbReference type="Gene3D" id="2.30.110.20">
    <property type="entry name" value="Hcp1-like"/>
    <property type="match status" value="1"/>
</dbReference>
<sequence>MPNEIFVTIEDAEGNNLTEGASSKESIASYYKEEHLDKIFAWAFEQKSVLPIDPRNGQVTGVRRHEYFEITKLIDKSSPILAQLLSQPTDLNIHIEFYRSPDETSGGEPVRYYQIKVAEAKLISLSTVSPNAMDPSNDNYMATEKLQFSFNAIAWKHDICGTECVDSSSNGENTELVAFDD</sequence>
<accession>A0ABT5FGV5</accession>
<dbReference type="InterPro" id="IPR008514">
    <property type="entry name" value="T6SS_Hcp"/>
</dbReference>
<keyword evidence="2" id="KW-1185">Reference proteome</keyword>
<dbReference type="RefSeq" id="WP_272181426.1">
    <property type="nucleotide sequence ID" value="NZ_JAQOMS010000002.1"/>
</dbReference>
<dbReference type="SUPFAM" id="SSF141452">
    <property type="entry name" value="Hcp1-like"/>
    <property type="match status" value="1"/>
</dbReference>
<reference evidence="1 2" key="1">
    <citation type="submission" date="2023-01" db="EMBL/GenBank/DDBJ databases">
        <title>Psychrosphaera sp. nov., isolated from marine algae.</title>
        <authorList>
            <person name="Bayburt H."/>
            <person name="Choi B.J."/>
            <person name="Kim J.M."/>
            <person name="Choi D.G."/>
            <person name="Jeon C.O."/>
        </authorList>
    </citation>
    <scope>NUCLEOTIDE SEQUENCE [LARGE SCALE GENOMIC DNA]</scope>
    <source>
        <strain evidence="1 2">G1-22</strain>
    </source>
</reference>
<evidence type="ECO:0000313" key="1">
    <source>
        <dbReference type="EMBL" id="MDC2890166.1"/>
    </source>
</evidence>
<evidence type="ECO:0000313" key="2">
    <source>
        <dbReference type="Proteomes" id="UP001528411"/>
    </source>
</evidence>
<comment type="caution">
    <text evidence="1">The sequence shown here is derived from an EMBL/GenBank/DDBJ whole genome shotgun (WGS) entry which is preliminary data.</text>
</comment>
<dbReference type="Pfam" id="PF05638">
    <property type="entry name" value="T6SS_HCP"/>
    <property type="match status" value="1"/>
</dbReference>
<dbReference type="NCBIfam" id="TIGR03344">
    <property type="entry name" value="VI_effect_Hcp1"/>
    <property type="match status" value="1"/>
</dbReference>
<dbReference type="Proteomes" id="UP001528411">
    <property type="component" value="Unassembled WGS sequence"/>
</dbReference>
<dbReference type="InterPro" id="IPR052947">
    <property type="entry name" value="T6SS_Hcp1_domain"/>
</dbReference>
<dbReference type="EMBL" id="JAQOMS010000002">
    <property type="protein sequence ID" value="MDC2890166.1"/>
    <property type="molecule type" value="Genomic_DNA"/>
</dbReference>
<gene>
    <name evidence="1" type="primary">tssD</name>
    <name evidence="1" type="ORF">PN838_17145</name>
</gene>